<proteinExistence type="predicted"/>
<dbReference type="InterPro" id="IPR015032">
    <property type="entry name" value="ThsB__TIR-like_domain"/>
</dbReference>
<dbReference type="Pfam" id="PF08937">
    <property type="entry name" value="ThsB_TIR"/>
    <property type="match status" value="1"/>
</dbReference>
<gene>
    <name evidence="2" type="ORF">SAMEA1410922_02133</name>
</gene>
<dbReference type="SUPFAM" id="SSF52200">
    <property type="entry name" value="Toll/Interleukin receptor TIR domain"/>
    <property type="match status" value="1"/>
</dbReference>
<sequence length="202" mass="23784">MHFAPQVIPKHKIFLSFHHKDEGYRQQFEKTFSNEIEEVFVNRSVQDGDIAPNNQTDTIRREIRDNFISDSTVTIVLIGSDTWKRKHVDWEIGYSLTQTSQNSRSGLIGILLPTYVPCLKSDKNCDYQRTENSGYYTPCNIPPRLYDNVQSGYAKIYSYPSSAMELKKWIHDAFLRRNQTNYKNNRTYFANNRDQSQTHWQD</sequence>
<name>A0ABY6TMI7_9PAST</name>
<dbReference type="RefSeq" id="WP_135711111.1">
    <property type="nucleotide sequence ID" value="NZ_CABFKI010000019.1"/>
</dbReference>
<dbReference type="Proteomes" id="UP000308167">
    <property type="component" value="Unassembled WGS sequence"/>
</dbReference>
<evidence type="ECO:0000259" key="1">
    <source>
        <dbReference type="Pfam" id="PF08937"/>
    </source>
</evidence>
<dbReference type="EMBL" id="CABFKI010000019">
    <property type="protein sequence ID" value="VTU09673.1"/>
    <property type="molecule type" value="Genomic_DNA"/>
</dbReference>
<reference evidence="2 3" key="1">
    <citation type="submission" date="2019-05" db="EMBL/GenBank/DDBJ databases">
        <authorList>
            <consortium name="Pathogen Informatics"/>
        </authorList>
    </citation>
    <scope>NUCLEOTIDE SEQUENCE [LARGE SCALE GENOMIC DNA]</scope>
    <source>
        <strain evidence="2 3">NM319</strain>
    </source>
</reference>
<protein>
    <submittedName>
        <fullName evidence="2">MTH538 TIR-like domain (DUF1863)</fullName>
    </submittedName>
</protein>
<feature type="domain" description="Thoeris protein ThsB TIR-like" evidence="1">
    <location>
        <begin position="14"/>
        <end position="113"/>
    </location>
</feature>
<dbReference type="InterPro" id="IPR035897">
    <property type="entry name" value="Toll_tir_struct_dom_sf"/>
</dbReference>
<comment type="caution">
    <text evidence="2">The sequence shown here is derived from an EMBL/GenBank/DDBJ whole genome shotgun (WGS) entry which is preliminary data.</text>
</comment>
<keyword evidence="3" id="KW-1185">Reference proteome</keyword>
<evidence type="ECO:0000313" key="2">
    <source>
        <dbReference type="EMBL" id="VTU09673.1"/>
    </source>
</evidence>
<dbReference type="GeneID" id="86156495"/>
<organism evidence="2 3">
    <name type="scientific">Actinobacillus porcinus</name>
    <dbReference type="NCBI Taxonomy" id="51048"/>
    <lineage>
        <taxon>Bacteria</taxon>
        <taxon>Pseudomonadati</taxon>
        <taxon>Pseudomonadota</taxon>
        <taxon>Gammaproteobacteria</taxon>
        <taxon>Pasteurellales</taxon>
        <taxon>Pasteurellaceae</taxon>
        <taxon>Actinobacillus</taxon>
    </lineage>
</organism>
<evidence type="ECO:0000313" key="3">
    <source>
        <dbReference type="Proteomes" id="UP000308167"/>
    </source>
</evidence>
<accession>A0ABY6TMI7</accession>
<dbReference type="Gene3D" id="3.40.50.10140">
    <property type="entry name" value="Toll/interleukin-1 receptor homology (TIR) domain"/>
    <property type="match status" value="1"/>
</dbReference>